<dbReference type="STRING" id="112268.A0A182W1Z5"/>
<dbReference type="Proteomes" id="UP000075920">
    <property type="component" value="Unassembled WGS sequence"/>
</dbReference>
<evidence type="ECO:0000313" key="4">
    <source>
        <dbReference type="Proteomes" id="UP000075920"/>
    </source>
</evidence>
<protein>
    <recommendedName>
        <fullName evidence="2">Peptidase M12A domain-containing protein</fullName>
    </recommendedName>
</protein>
<dbReference type="AlphaFoldDB" id="A0A182W1Z5"/>
<reference evidence="4" key="1">
    <citation type="submission" date="2013-03" db="EMBL/GenBank/DDBJ databases">
        <title>The Genome Sequence of Anopheles minimus MINIMUS1.</title>
        <authorList>
            <consortium name="The Broad Institute Genomics Platform"/>
            <person name="Neafsey D.E."/>
            <person name="Walton C."/>
            <person name="Walker B."/>
            <person name="Young S.K."/>
            <person name="Zeng Q."/>
            <person name="Gargeya S."/>
            <person name="Fitzgerald M."/>
            <person name="Haas B."/>
            <person name="Abouelleil A."/>
            <person name="Allen A.W."/>
            <person name="Alvarado L."/>
            <person name="Arachchi H.M."/>
            <person name="Berlin A.M."/>
            <person name="Chapman S.B."/>
            <person name="Gainer-Dewar J."/>
            <person name="Goldberg J."/>
            <person name="Griggs A."/>
            <person name="Gujja S."/>
            <person name="Hansen M."/>
            <person name="Howarth C."/>
            <person name="Imamovic A."/>
            <person name="Ireland A."/>
            <person name="Larimer J."/>
            <person name="McCowan C."/>
            <person name="Murphy C."/>
            <person name="Pearson M."/>
            <person name="Poon T.W."/>
            <person name="Priest M."/>
            <person name="Roberts A."/>
            <person name="Saif S."/>
            <person name="Shea T."/>
            <person name="Sisk P."/>
            <person name="Sykes S."/>
            <person name="Wortman J."/>
            <person name="Nusbaum C."/>
            <person name="Birren B."/>
        </authorList>
    </citation>
    <scope>NUCLEOTIDE SEQUENCE [LARGE SCALE GENOMIC DNA]</scope>
    <source>
        <strain evidence="4">MINIMUS1</strain>
    </source>
</reference>
<dbReference type="Gene3D" id="3.40.390.10">
    <property type="entry name" value="Collagenase (Catalytic Domain)"/>
    <property type="match status" value="1"/>
</dbReference>
<proteinExistence type="predicted"/>
<dbReference type="GO" id="GO:0006508">
    <property type="term" value="P:proteolysis"/>
    <property type="evidence" value="ECO:0007669"/>
    <property type="project" value="InterPro"/>
</dbReference>
<keyword evidence="4" id="KW-1185">Reference proteome</keyword>
<sequence>MVLCEEQVRSTWSNKHNMLALPIQRFPGGIATVSIYEQHLPLYKSSKMKKLPHTCVKFVKLTIERNFVNFTGTKSGCYSSSGYHGGQQTLNVQSGPDCRSDEYADNIDPNRESNFHKFLDNIVKDFGMR</sequence>
<evidence type="ECO:0000256" key="1">
    <source>
        <dbReference type="ARBA" id="ARBA00001947"/>
    </source>
</evidence>
<organism evidence="3 4">
    <name type="scientific">Anopheles minimus</name>
    <dbReference type="NCBI Taxonomy" id="112268"/>
    <lineage>
        <taxon>Eukaryota</taxon>
        <taxon>Metazoa</taxon>
        <taxon>Ecdysozoa</taxon>
        <taxon>Arthropoda</taxon>
        <taxon>Hexapoda</taxon>
        <taxon>Insecta</taxon>
        <taxon>Pterygota</taxon>
        <taxon>Neoptera</taxon>
        <taxon>Endopterygota</taxon>
        <taxon>Diptera</taxon>
        <taxon>Nematocera</taxon>
        <taxon>Culicoidea</taxon>
        <taxon>Culicidae</taxon>
        <taxon>Anophelinae</taxon>
        <taxon>Anopheles</taxon>
    </lineage>
</organism>
<accession>A0A182W1Z5</accession>
<name>A0A182W1Z5_9DIPT</name>
<comment type="cofactor">
    <cofactor evidence="1">
        <name>Zn(2+)</name>
        <dbReference type="ChEBI" id="CHEBI:29105"/>
    </cofactor>
</comment>
<dbReference type="GO" id="GO:0004222">
    <property type="term" value="F:metalloendopeptidase activity"/>
    <property type="evidence" value="ECO:0007669"/>
    <property type="project" value="InterPro"/>
</dbReference>
<dbReference type="VEuPathDB" id="VectorBase:AMIN004355"/>
<dbReference type="InterPro" id="IPR024079">
    <property type="entry name" value="MetalloPept_cat_dom_sf"/>
</dbReference>
<evidence type="ECO:0000259" key="2">
    <source>
        <dbReference type="Pfam" id="PF01400"/>
    </source>
</evidence>
<dbReference type="Pfam" id="PF01400">
    <property type="entry name" value="Astacin"/>
    <property type="match status" value="1"/>
</dbReference>
<evidence type="ECO:0000313" key="3">
    <source>
        <dbReference type="EnsemblMetazoa" id="AMIN004355-PA"/>
    </source>
</evidence>
<feature type="domain" description="Peptidase M12A" evidence="2">
    <location>
        <begin position="53"/>
        <end position="95"/>
    </location>
</feature>
<dbReference type="InterPro" id="IPR001506">
    <property type="entry name" value="Peptidase_M12A"/>
</dbReference>
<dbReference type="EnsemblMetazoa" id="AMIN004355-RA">
    <property type="protein sequence ID" value="AMIN004355-PA"/>
    <property type="gene ID" value="AMIN004355"/>
</dbReference>
<reference evidence="3" key="2">
    <citation type="submission" date="2020-05" db="UniProtKB">
        <authorList>
            <consortium name="EnsemblMetazoa"/>
        </authorList>
    </citation>
    <scope>IDENTIFICATION</scope>
    <source>
        <strain evidence="3">MINIMUS1</strain>
    </source>
</reference>